<dbReference type="Pfam" id="PF08245">
    <property type="entry name" value="Mur_ligase_M"/>
    <property type="match status" value="1"/>
</dbReference>
<evidence type="ECO:0000313" key="4">
    <source>
        <dbReference type="Proteomes" id="UP000198672"/>
    </source>
</evidence>
<dbReference type="Proteomes" id="UP000198672">
    <property type="component" value="Unassembled WGS sequence"/>
</dbReference>
<dbReference type="InterPro" id="IPR013221">
    <property type="entry name" value="Mur_ligase_cen"/>
</dbReference>
<dbReference type="SUPFAM" id="SSF53623">
    <property type="entry name" value="MurD-like peptide ligases, catalytic domain"/>
    <property type="match status" value="1"/>
</dbReference>
<dbReference type="PANTHER" id="PTHR23135:SF4">
    <property type="entry name" value="UDP-N-ACETYLMURAMOYL-L-ALANYL-D-GLUTAMATE--2,6-DIAMINOPIMELATE LIGASE MURE HOMOLOG, CHLOROPLASTIC"/>
    <property type="match status" value="1"/>
</dbReference>
<dbReference type="InterPro" id="IPR004101">
    <property type="entry name" value="Mur_ligase_C"/>
</dbReference>
<sequence>MPTTTLAQLLATTDFIWSRPAPTAPHLTNIQWRADACDARSILFFQRFDDNLTDAELYQRYFAGRSFAALVTNRRLDCFEQLPPTIALAVTGPERWAEVVRQFCDLVYPLDTARLRFIGVTGTNGKTTTVKYLEALLTAHGQRVLSIGTLGVFLDGERLVETGFTSPPLIELRRLLHAHQDHADVVLMETSSHALDQGRVAGIPFQAGGWTNFTQDHLDYHRDEAHYFAAKARLLALIQPGGQLYCTSPAVVERLAADVAAGALPVAVTLLEPAQLAPEALTAQPFLALAHNRANYALALALAECVLGTAPAADAWRQLQPVAGRFECQVYGQRAIVIDFAHTPDALDTILSAIRSGFPEARIAALFGCGGDRDRSKRPLMGAAVARHSDAIFVTSDNPRHEAPERIIEDIVRGIPADQDYRVIVDRAQAIAALFDQLDTRPAEECWVALIAGKGHERYIDQNGHKTPYSDQEQVAHALQRLGWTLQNTGNTGNTGV</sequence>
<reference evidence="4" key="1">
    <citation type="submission" date="2016-10" db="EMBL/GenBank/DDBJ databases">
        <authorList>
            <person name="Varghese N."/>
            <person name="Submissions S."/>
        </authorList>
    </citation>
    <scope>NUCLEOTIDE SEQUENCE [LARGE SCALE GENOMIC DNA]</scope>
    <source>
        <strain evidence="4">DSM 173</strain>
    </source>
</reference>
<dbReference type="GO" id="GO:0016881">
    <property type="term" value="F:acid-amino acid ligase activity"/>
    <property type="evidence" value="ECO:0007669"/>
    <property type="project" value="InterPro"/>
</dbReference>
<evidence type="ECO:0000259" key="2">
    <source>
        <dbReference type="Pfam" id="PF08245"/>
    </source>
</evidence>
<dbReference type="STRING" id="61595.SAMN05421644_10771"/>
<dbReference type="EMBL" id="FNOW01000007">
    <property type="protein sequence ID" value="SDX59714.1"/>
    <property type="molecule type" value="Genomic_DNA"/>
</dbReference>
<evidence type="ECO:0000313" key="3">
    <source>
        <dbReference type="EMBL" id="SDX59714.1"/>
    </source>
</evidence>
<dbReference type="Gene3D" id="3.40.1190.10">
    <property type="entry name" value="Mur-like, catalytic domain"/>
    <property type="match status" value="1"/>
</dbReference>
<dbReference type="GO" id="GO:0005524">
    <property type="term" value="F:ATP binding"/>
    <property type="evidence" value="ECO:0007669"/>
    <property type="project" value="InterPro"/>
</dbReference>
<feature type="domain" description="Mur ligase C-terminal" evidence="1">
    <location>
        <begin position="324"/>
        <end position="438"/>
    </location>
</feature>
<dbReference type="OrthoDB" id="9800958at2"/>
<dbReference type="Gene3D" id="3.90.190.20">
    <property type="entry name" value="Mur ligase, C-terminal domain"/>
    <property type="match status" value="1"/>
</dbReference>
<gene>
    <name evidence="3" type="ORF">SAMN05421644_10771</name>
</gene>
<organism evidence="3 4">
    <name type="scientific">Allochromatium warmingii</name>
    <name type="common">Chromatium warmingii</name>
    <dbReference type="NCBI Taxonomy" id="61595"/>
    <lineage>
        <taxon>Bacteria</taxon>
        <taxon>Pseudomonadati</taxon>
        <taxon>Pseudomonadota</taxon>
        <taxon>Gammaproteobacteria</taxon>
        <taxon>Chromatiales</taxon>
        <taxon>Chromatiaceae</taxon>
        <taxon>Allochromatium</taxon>
    </lineage>
</organism>
<keyword evidence="4" id="KW-1185">Reference proteome</keyword>
<proteinExistence type="predicted"/>
<evidence type="ECO:0000259" key="1">
    <source>
        <dbReference type="Pfam" id="PF02875"/>
    </source>
</evidence>
<accession>A0A1H3D1Q1</accession>
<name>A0A1H3D1Q1_ALLWA</name>
<dbReference type="Pfam" id="PF02875">
    <property type="entry name" value="Mur_ligase_C"/>
    <property type="match status" value="1"/>
</dbReference>
<dbReference type="AlphaFoldDB" id="A0A1H3D1Q1"/>
<dbReference type="SUPFAM" id="SSF53244">
    <property type="entry name" value="MurD-like peptide ligases, peptide-binding domain"/>
    <property type="match status" value="1"/>
</dbReference>
<protein>
    <submittedName>
        <fullName evidence="3">UDP-N-acetylmuramoyl-L-alanyl-D-glutamate--2,6-diaminopimelate ligase</fullName>
    </submittedName>
</protein>
<dbReference type="InterPro" id="IPR036615">
    <property type="entry name" value="Mur_ligase_C_dom_sf"/>
</dbReference>
<dbReference type="PANTHER" id="PTHR23135">
    <property type="entry name" value="MUR LIGASE FAMILY MEMBER"/>
    <property type="match status" value="1"/>
</dbReference>
<dbReference type="InterPro" id="IPR036565">
    <property type="entry name" value="Mur-like_cat_sf"/>
</dbReference>
<keyword evidence="3" id="KW-0436">Ligase</keyword>
<feature type="domain" description="Mur ligase central" evidence="2">
    <location>
        <begin position="120"/>
        <end position="242"/>
    </location>
</feature>